<dbReference type="EMBL" id="KK198754">
    <property type="protein sequence ID" value="KCW84710.1"/>
    <property type="molecule type" value="Genomic_DNA"/>
</dbReference>
<dbReference type="InParanoid" id="A0A059D3A7"/>
<evidence type="ECO:0000313" key="1">
    <source>
        <dbReference type="EMBL" id="KCW84710.1"/>
    </source>
</evidence>
<reference evidence="1" key="1">
    <citation type="submission" date="2013-07" db="EMBL/GenBank/DDBJ databases">
        <title>The genome of Eucalyptus grandis.</title>
        <authorList>
            <person name="Schmutz J."/>
            <person name="Hayes R."/>
            <person name="Myburg A."/>
            <person name="Tuskan G."/>
            <person name="Grattapaglia D."/>
            <person name="Rokhsar D.S."/>
        </authorList>
    </citation>
    <scope>NUCLEOTIDE SEQUENCE</scope>
    <source>
        <tissue evidence="1">Leaf extractions</tissue>
    </source>
</reference>
<gene>
    <name evidence="1" type="ORF">EUGRSUZ_B01528</name>
</gene>
<organism evidence="1">
    <name type="scientific">Eucalyptus grandis</name>
    <name type="common">Flooded gum</name>
    <dbReference type="NCBI Taxonomy" id="71139"/>
    <lineage>
        <taxon>Eukaryota</taxon>
        <taxon>Viridiplantae</taxon>
        <taxon>Streptophyta</taxon>
        <taxon>Embryophyta</taxon>
        <taxon>Tracheophyta</taxon>
        <taxon>Spermatophyta</taxon>
        <taxon>Magnoliopsida</taxon>
        <taxon>eudicotyledons</taxon>
        <taxon>Gunneridae</taxon>
        <taxon>Pentapetalae</taxon>
        <taxon>rosids</taxon>
        <taxon>malvids</taxon>
        <taxon>Myrtales</taxon>
        <taxon>Myrtaceae</taxon>
        <taxon>Myrtoideae</taxon>
        <taxon>Eucalypteae</taxon>
        <taxon>Eucalyptus</taxon>
    </lineage>
</organism>
<dbReference type="AlphaFoldDB" id="A0A059D3A7"/>
<proteinExistence type="predicted"/>
<dbReference type="Gramene" id="KCW84710">
    <property type="protein sequence ID" value="KCW84710"/>
    <property type="gene ID" value="EUGRSUZ_B01528"/>
</dbReference>
<sequence>MNTCTRVCGFIIQHKYDSSWCSPFSLCTSGRKVPLLYFMKGGSCRVFDKVKAQKTLTKNLAKRACSICWKNESSWVTYHSRWPMAF</sequence>
<accession>A0A059D3A7</accession>
<name>A0A059D3A7_EUCGR</name>
<protein>
    <submittedName>
        <fullName evidence="1">Uncharacterized protein</fullName>
    </submittedName>
</protein>